<sequence>MFWRNAWTKAAYMLDYLYNRDILAVLGKRKYLKMQ</sequence>
<accession>A0A382HA59</accession>
<reference evidence="1" key="1">
    <citation type="submission" date="2018-05" db="EMBL/GenBank/DDBJ databases">
        <authorList>
            <person name="Lanie J.A."/>
            <person name="Ng W.-L."/>
            <person name="Kazmierczak K.M."/>
            <person name="Andrzejewski T.M."/>
            <person name="Davidsen T.M."/>
            <person name="Wayne K.J."/>
            <person name="Tettelin H."/>
            <person name="Glass J.I."/>
            <person name="Rusch D."/>
            <person name="Podicherti R."/>
            <person name="Tsui H.-C.T."/>
            <person name="Winkler M.E."/>
        </authorList>
    </citation>
    <scope>NUCLEOTIDE SEQUENCE</scope>
</reference>
<protein>
    <submittedName>
        <fullName evidence="1">Uncharacterized protein</fullName>
    </submittedName>
</protein>
<dbReference type="EMBL" id="UINC01059667">
    <property type="protein sequence ID" value="SVB83331.1"/>
    <property type="molecule type" value="Genomic_DNA"/>
</dbReference>
<gene>
    <name evidence="1" type="ORF">METZ01_LOCUS236185</name>
</gene>
<organism evidence="1">
    <name type="scientific">marine metagenome</name>
    <dbReference type="NCBI Taxonomy" id="408172"/>
    <lineage>
        <taxon>unclassified sequences</taxon>
        <taxon>metagenomes</taxon>
        <taxon>ecological metagenomes</taxon>
    </lineage>
</organism>
<evidence type="ECO:0000313" key="1">
    <source>
        <dbReference type="EMBL" id="SVB83331.1"/>
    </source>
</evidence>
<dbReference type="AlphaFoldDB" id="A0A382HA59"/>
<name>A0A382HA59_9ZZZZ</name>
<proteinExistence type="predicted"/>